<dbReference type="InterPro" id="IPR044694">
    <property type="entry name" value="NUP214"/>
</dbReference>
<comment type="caution">
    <text evidence="2">The sequence shown here is derived from an EMBL/GenBank/DDBJ whole genome shotgun (WGS) entry which is preliminary data.</text>
</comment>
<feature type="compositionally biased region" description="Low complexity" evidence="1">
    <location>
        <begin position="1415"/>
        <end position="1430"/>
    </location>
</feature>
<evidence type="ECO:0000313" key="3">
    <source>
        <dbReference type="Proteomes" id="UP001165080"/>
    </source>
</evidence>
<feature type="region of interest" description="Disordered" evidence="1">
    <location>
        <begin position="537"/>
        <end position="650"/>
    </location>
</feature>
<feature type="compositionally biased region" description="Low complexity" evidence="1">
    <location>
        <begin position="2413"/>
        <end position="2453"/>
    </location>
</feature>
<feature type="compositionally biased region" description="Low complexity" evidence="1">
    <location>
        <begin position="750"/>
        <end position="769"/>
    </location>
</feature>
<evidence type="ECO:0000313" key="2">
    <source>
        <dbReference type="EMBL" id="GLC50151.1"/>
    </source>
</evidence>
<feature type="compositionally biased region" description="Low complexity" evidence="1">
    <location>
        <begin position="2204"/>
        <end position="2214"/>
    </location>
</feature>
<dbReference type="InterPro" id="IPR015943">
    <property type="entry name" value="WD40/YVTN_repeat-like_dom_sf"/>
</dbReference>
<keyword evidence="3" id="KW-1185">Reference proteome</keyword>
<dbReference type="OrthoDB" id="248320at2759"/>
<feature type="region of interest" description="Disordered" evidence="1">
    <location>
        <begin position="1791"/>
        <end position="1819"/>
    </location>
</feature>
<accession>A0A9W6BEQ1</accession>
<dbReference type="EMBL" id="BRXU01000003">
    <property type="protein sequence ID" value="GLC50151.1"/>
    <property type="molecule type" value="Genomic_DNA"/>
</dbReference>
<feature type="compositionally biased region" description="Low complexity" evidence="1">
    <location>
        <begin position="1755"/>
        <end position="1766"/>
    </location>
</feature>
<organism evidence="2 3">
    <name type="scientific">Pleodorina starrii</name>
    <dbReference type="NCBI Taxonomy" id="330485"/>
    <lineage>
        <taxon>Eukaryota</taxon>
        <taxon>Viridiplantae</taxon>
        <taxon>Chlorophyta</taxon>
        <taxon>core chlorophytes</taxon>
        <taxon>Chlorophyceae</taxon>
        <taxon>CS clade</taxon>
        <taxon>Chlamydomonadales</taxon>
        <taxon>Volvocaceae</taxon>
        <taxon>Pleodorina</taxon>
    </lineage>
</organism>
<evidence type="ECO:0000256" key="1">
    <source>
        <dbReference type="SAM" id="MobiDB-lite"/>
    </source>
</evidence>
<dbReference type="GO" id="GO:0017056">
    <property type="term" value="F:structural constituent of nuclear pore"/>
    <property type="evidence" value="ECO:0007669"/>
    <property type="project" value="InterPro"/>
</dbReference>
<feature type="compositionally biased region" description="Low complexity" evidence="1">
    <location>
        <begin position="727"/>
        <end position="743"/>
    </location>
</feature>
<feature type="compositionally biased region" description="Acidic residues" evidence="1">
    <location>
        <begin position="576"/>
        <end position="592"/>
    </location>
</feature>
<feature type="compositionally biased region" description="Low complexity" evidence="1">
    <location>
        <begin position="2266"/>
        <end position="2284"/>
    </location>
</feature>
<feature type="compositionally biased region" description="Low complexity" evidence="1">
    <location>
        <begin position="637"/>
        <end position="650"/>
    </location>
</feature>
<feature type="compositionally biased region" description="Pro residues" evidence="1">
    <location>
        <begin position="1795"/>
        <end position="1807"/>
    </location>
</feature>
<feature type="region of interest" description="Disordered" evidence="1">
    <location>
        <begin position="1415"/>
        <end position="1461"/>
    </location>
</feature>
<proteinExistence type="predicted"/>
<dbReference type="Gene3D" id="2.130.10.10">
    <property type="entry name" value="YVTN repeat-like/Quinoprotein amine dehydrogenase"/>
    <property type="match status" value="2"/>
</dbReference>
<dbReference type="PANTHER" id="PTHR34418">
    <property type="entry name" value="NUCLEAR PORE COMPLEX PROTEIN NUP214 ISOFORM X1"/>
    <property type="match status" value="1"/>
</dbReference>
<name>A0A9W6BEQ1_9CHLO</name>
<gene>
    <name evidence="2" type="primary">PLEST000349</name>
    <name evidence="2" type="ORF">PLESTB_000348000</name>
</gene>
<feature type="region of interest" description="Disordered" evidence="1">
    <location>
        <begin position="2183"/>
        <end position="2214"/>
    </location>
</feature>
<dbReference type="PANTHER" id="PTHR34418:SF3">
    <property type="entry name" value="NUCLEAR PORE COMPLEX PROTEIN NUP214"/>
    <property type="match status" value="1"/>
</dbReference>
<feature type="region of interest" description="Disordered" evidence="1">
    <location>
        <begin position="1731"/>
        <end position="1766"/>
    </location>
</feature>
<feature type="compositionally biased region" description="Low complexity" evidence="1">
    <location>
        <begin position="600"/>
        <end position="609"/>
    </location>
</feature>
<dbReference type="GO" id="GO:0006405">
    <property type="term" value="P:RNA export from nucleus"/>
    <property type="evidence" value="ECO:0007669"/>
    <property type="project" value="InterPro"/>
</dbReference>
<protein>
    <submittedName>
        <fullName evidence="2">Uncharacterized protein</fullName>
    </submittedName>
</protein>
<feature type="region of interest" description="Disordered" evidence="1">
    <location>
        <begin position="2077"/>
        <end position="2136"/>
    </location>
</feature>
<dbReference type="Proteomes" id="UP001165080">
    <property type="component" value="Unassembled WGS sequence"/>
</dbReference>
<feature type="region of interest" description="Disordered" evidence="1">
    <location>
        <begin position="727"/>
        <end position="769"/>
    </location>
</feature>
<feature type="compositionally biased region" description="Low complexity" evidence="1">
    <location>
        <begin position="2353"/>
        <end position="2403"/>
    </location>
</feature>
<feature type="compositionally biased region" description="Low complexity" evidence="1">
    <location>
        <begin position="2293"/>
        <end position="2341"/>
    </location>
</feature>
<feature type="region of interest" description="Disordered" evidence="1">
    <location>
        <begin position="2266"/>
        <end position="2453"/>
    </location>
</feature>
<sequence>MELQPAVAELDQAEDVGFYFKYLGGIAFAKLSAALEAPGATEMVTANSKHGVVFFSDLSGVYALQTSDLPAKLSTAVVATGYAPPSSADVCMWHVPLKGITQLALSADQEVLAAVDGAAGTVSFFPLAEMRLSSTSAPHWTLQLDGIKQFAWCKAAVQRPGRTSGPGLFLVVTADRALRIGRYGDEGSLVVVALSDVESADWCPAAEDSDEGSSAFAYSTGRQLVIAAVGGSCLAVGALATFPLEHPQESSVVFESVRWVLPDSILLGGTPVEDGSEGGDEYSCLMALSGWTPNTRVPPQAATLYTDLPAFIEDDCTPRLSGPYLHAVAVPRWGAVVRCHRKAVDDHVRLMRTPGGEFGSGGSPQAVAVTEEPLMIRLPNGPDGGSNYVLGLALDTSMPLSPLPHPLSAEKPALAPPPVLLILTSDGALRVYGFGHLDLPAPLRPGADAVMPLPTQLSMWTVARSGDGDGSGVVVSSLGLSSLAFSSMTEAASKAALPSIDDAELEEGDGAAVAAMKPWGSEAMSATASAELVSMAASGEGSRVPGGASAAGPPGAGEAQGGATAAEDLASRVALPDEDDDLLDDDEDDDDVERERRRAAAAAGLASDSESGEEVTSPGVVSRPQPRPGATSGPGGEPSQPSSISFPASGGAFGGGGLFGAAAATKQGQPAPSGPFSGFGSSPLGFGAPASNASSATSLFGAPAAPAVPAGGLCFGSGFAAALPAAGTGTTPPAAPSSPWGAAVITGQPASTSSAGTGPAATSAGSGSTDAAQKSSFGFGFGLPATGASTGSAPAAPPPAAPAGGLFGTTGAGAGTGGGLFGAAPAAASTGASLFGGATAAANSGGSGLMGAAASDACPFQSAVPQAFRAIAAAPAALPAASSAAAAPVVAAGGQTGAAGGGAFWGGAAAAAAGGTLKMEPSPTASGNSGASAAGPGALAGGKKAAPVVTAPLVELEPAVAELEQAEDVGFYFKYLGGIAFAKLSAALEAPGATEMVTASSKHGVVFFSDLSGVYALQTSDLPAKLSTAVVATGYAPPSSADVCMWHVPLKGITQLALSADQEVLAAVDGAAGTVSFFPLAEMRLSSTSAPHWTLQLDGIKQFAWCKAAVQRPGRTSGPGLFLVVTADRALRIGRYGDEGSLVVVALSEVESADWCPAAEDSDEGSSAFAYSTGRQLVIAAVGPGTAVAVQGLASIPLEQPQESSVVFESVRWVLPDSILLGGTPVEDGSEGGDEYSCLMALSGWTPNTRVPPQAATLYTDLPAFIEDDCTPRLSGPYLHAVAVPRWGAVVRCHRKAVDDHVRLMRTPGGEFGSGGSPQAVAVTEEPLMIRLPNGPDGGSNYVLGLAFDTSVPLSPLPHPLSAEKPALAPPPVLLILTSDGALRVYGFGHLDLAAPLRPGADAVMPLPANLPGWAADSGAGRGATGTSAAEAREDEEAEQRRAAAAAAVESDSESGEEVTSPGIIGSLAAQAASKPPALPVVQGGAQPRASAGVTFPAGGAPKDAAAAAAGGGGGFGAFGAGTLAPASGTAAAAASKDGSTGFSFGFGVTPTGPSATSAPAAPTGGLFGFSSSGSSSGGGLFGAAPAVTSGTGGLFGSPAPQAAAAKDSAATASAAGKPFSAAAASAASLFGAATAGATATQPPAFGSPAASSPAFGFGTMNLGAVPTPQLGGSSALFGGGGGGGLFAPPARALTPPVATAEFTPSSTFTGPKPGFVFTTRDGVTGYYKDTPPAGPPPTAAPAAPAAGVKERSVKPAAPAAPSAAARKEPVAVAPAAKVPAVDILRPGAKAPVAAAPPPRPASPDVPAPEAKLADESKEAASAEASFLRELHEVRRMAAKLGTVMQDIAAGCPDACRATSGGGSSSGGAGYKAVGASVEALARRAAALRVQYERANKRAAGLFDGLGSLQSMLDALQLFSGGAGAGAGPSGGGGGGFGADSALAALEANLPLEPALDGLRRDVASRLEALSTCLGELEDVLDTWEAPQAGGQAASARLSTSVLYNTLASSGLALSAAASRILVLAARLEEQGACPPGLVKDPSGPLAGLVSWCTAGGASSAADGAAMVSRSLSSAGVSTPSAAARTPDQKAAGGSAAGDTQWHTPRSSDGRRSPLLAAGTTPPSPQQQYASPPKMGAVDTFLPRLQALARIGGRVRVTSAVRPPAPPEPPGAALLQLMSSAEAARGALPEGPEPSSPPRAQIRPTPAFSADAAPAAAAAAPKAAAPAQPPAGFDFGTLAAAAPRNTLPTPSLTSKVAAAPVAAKPPAAAPAPAAAAPPAAKPKAAQPPIPTMAQLQAATKLQAQAQQASKAAAGSAAAPAAAAAAAAAAAPKPAAAAPAKPSGGGQPPVPPMALFAQAAQFQQKALAQQQQVAPVARPTDSGSSAGSTATSKPPAAKPQTAAAPPVPSPEAMRAAAAAQARLQQQQQQRQAPAPAFGAAGTGAQQPPASAAAPASGAFGFGFNPPAAGASSSSGGGAAPSSIAPAFGAFSATGAPAAAAAASKPSTGDSGAAATGAGGASFGFGALSFGTTAPSTAAADAGSSAAASSSPFGFAPPAAFGAATGASLFGASSSAAASAASAAAPTSVPATAPATSQVPAAAFPAAGVFSTPSATGPAAATATTGAANTASLFGGLNFGGASSPASAAGSAGGAANAGPFGSFGQPATTAGTSGMPLASAPAAGTSLFGSFASSAAASSAALGTSGFGVFSAPSTPAAAPAATQPAAAAPAAAALSPFGGGAAAAPAPAAGLFGTQGGIQSKAAMPTVQAGVFSAFGQAPAFGAPAAAAPVAPAFGSPATLGGGAASAFGAPSPAAPAAPALGGGAFGSSGFGAPSAFGSPAPVPPAAPAAPFGGAFGQSSGFGAAPAGTNAFSGFAMQAAGGAAPAAASGGGGFGAFASAAPTPPAAAGGGFAAFAGQGGGFGGFGAAGQQQPPQPAQGSAFGSAGGTGFGAFGGLGGGMSAPAVGSSAASDLWKPRK</sequence>
<reference evidence="2 3" key="1">
    <citation type="journal article" date="2023" name="Commun. Biol.">
        <title>Reorganization of the ancestral sex-determining regions during the evolution of trioecy in Pleodorina starrii.</title>
        <authorList>
            <person name="Takahashi K."/>
            <person name="Suzuki S."/>
            <person name="Kawai-Toyooka H."/>
            <person name="Yamamoto K."/>
            <person name="Hamaji T."/>
            <person name="Ootsuki R."/>
            <person name="Yamaguchi H."/>
            <person name="Kawachi M."/>
            <person name="Higashiyama T."/>
            <person name="Nozaki H."/>
        </authorList>
    </citation>
    <scope>NUCLEOTIDE SEQUENCE [LARGE SCALE GENOMIC DNA]</scope>
    <source>
        <strain evidence="2 3">NIES-4479</strain>
    </source>
</reference>
<feature type="compositionally biased region" description="Low complexity" evidence="1">
    <location>
        <begin position="2928"/>
        <end position="2943"/>
    </location>
</feature>
<feature type="region of interest" description="Disordered" evidence="1">
    <location>
        <begin position="2925"/>
        <end position="2944"/>
    </location>
</feature>